<dbReference type="InterPro" id="IPR000160">
    <property type="entry name" value="GGDEF_dom"/>
</dbReference>
<gene>
    <name evidence="2" type="ORF">JIG36_34135</name>
</gene>
<evidence type="ECO:0000313" key="2">
    <source>
        <dbReference type="EMBL" id="MBM2620553.1"/>
    </source>
</evidence>
<dbReference type="SMART" id="SM00267">
    <property type="entry name" value="GGDEF"/>
    <property type="match status" value="1"/>
</dbReference>
<protein>
    <submittedName>
        <fullName evidence="2">GGDEF domain-containing protein</fullName>
    </submittedName>
</protein>
<dbReference type="Proteomes" id="UP000632138">
    <property type="component" value="Unassembled WGS sequence"/>
</dbReference>
<evidence type="ECO:0000313" key="3">
    <source>
        <dbReference type="Proteomes" id="UP000632138"/>
    </source>
</evidence>
<proteinExistence type="predicted"/>
<dbReference type="EMBL" id="JAENHP010000015">
    <property type="protein sequence ID" value="MBM2620553.1"/>
    <property type="molecule type" value="Genomic_DNA"/>
</dbReference>
<organism evidence="2 3">
    <name type="scientific">Paractinoplanes ovalisporus</name>
    <dbReference type="NCBI Taxonomy" id="2810368"/>
    <lineage>
        <taxon>Bacteria</taxon>
        <taxon>Bacillati</taxon>
        <taxon>Actinomycetota</taxon>
        <taxon>Actinomycetes</taxon>
        <taxon>Micromonosporales</taxon>
        <taxon>Micromonosporaceae</taxon>
        <taxon>Paractinoplanes</taxon>
    </lineage>
</organism>
<feature type="domain" description="GGDEF" evidence="1">
    <location>
        <begin position="9"/>
        <end position="202"/>
    </location>
</feature>
<reference evidence="2 3" key="1">
    <citation type="submission" date="2021-01" db="EMBL/GenBank/DDBJ databases">
        <title>Actinoplanes sp. nov. LDG1-06 isolated from lichen.</title>
        <authorList>
            <person name="Saeng-In P."/>
            <person name="Phongsopitanun W."/>
            <person name="Kanchanasin P."/>
            <person name="Yuki M."/>
            <person name="Kudo T."/>
            <person name="Ohkuma M."/>
            <person name="Tanasupawat S."/>
        </authorList>
    </citation>
    <scope>NUCLEOTIDE SEQUENCE [LARGE SCALE GENOMIC DNA]</scope>
    <source>
        <strain evidence="2 3">LDG1-06</strain>
    </source>
</reference>
<sequence>MLPRQLDPRRWEERTPQPLPTRGWCLSARQDPITGLVAFPDFNAALPAMINDCFGAGESLGLAIGDVDGLKEYVERSRDVDPRAFGHMAGCALMNELGSVAAQWFDDTPYPVGCVATFGGDEVIVAVRLDRREQSRFPERLASLRDDMIARLPRTVSFGYGVFPHDTVLAAREDARETADLMLGSVDQALFREKASVRAAGQTVRGFLITFPVPQR</sequence>
<keyword evidence="3" id="KW-1185">Reference proteome</keyword>
<evidence type="ECO:0000259" key="1">
    <source>
        <dbReference type="SMART" id="SM00267"/>
    </source>
</evidence>
<dbReference type="SUPFAM" id="SSF55073">
    <property type="entry name" value="Nucleotide cyclase"/>
    <property type="match status" value="1"/>
</dbReference>
<dbReference type="RefSeq" id="WP_203380538.1">
    <property type="nucleotide sequence ID" value="NZ_JAENHP010000015.1"/>
</dbReference>
<name>A0ABS2ALA4_9ACTN</name>
<dbReference type="Gene3D" id="3.30.70.270">
    <property type="match status" value="1"/>
</dbReference>
<comment type="caution">
    <text evidence="2">The sequence shown here is derived from an EMBL/GenBank/DDBJ whole genome shotgun (WGS) entry which is preliminary data.</text>
</comment>
<dbReference type="InterPro" id="IPR029787">
    <property type="entry name" value="Nucleotide_cyclase"/>
</dbReference>
<accession>A0ABS2ALA4</accession>
<dbReference type="InterPro" id="IPR043128">
    <property type="entry name" value="Rev_trsase/Diguanyl_cyclase"/>
</dbReference>